<gene>
    <name evidence="6" type="ORF">GON04_18985</name>
</gene>
<evidence type="ECO:0000256" key="5">
    <source>
        <dbReference type="SAM" id="Phobius"/>
    </source>
</evidence>
<proteinExistence type="predicted"/>
<keyword evidence="3 5" id="KW-1133">Transmembrane helix</keyword>
<evidence type="ECO:0000313" key="7">
    <source>
        <dbReference type="Proteomes" id="UP000469385"/>
    </source>
</evidence>
<accession>A0A6N8IZV3</accession>
<evidence type="ECO:0000313" key="6">
    <source>
        <dbReference type="EMBL" id="MVQ31550.1"/>
    </source>
</evidence>
<evidence type="ECO:0000256" key="4">
    <source>
        <dbReference type="ARBA" id="ARBA00023136"/>
    </source>
</evidence>
<dbReference type="RefSeq" id="WP_157399590.1">
    <property type="nucleotide sequence ID" value="NZ_WSEL01000009.1"/>
</dbReference>
<keyword evidence="7" id="KW-1185">Reference proteome</keyword>
<name>A0A6N8IZV3_9BURK</name>
<dbReference type="Proteomes" id="UP000469385">
    <property type="component" value="Unassembled WGS sequence"/>
</dbReference>
<dbReference type="PANTHER" id="PTHR16950:SF16">
    <property type="entry name" value="ZINC TRANSPORTER ZIP13"/>
    <property type="match status" value="1"/>
</dbReference>
<dbReference type="PANTHER" id="PTHR16950">
    <property type="entry name" value="ZINC TRANSPORTER SLC39A7 HISTIDINE-RICH MEMBRANE PROTEIN KE4"/>
    <property type="match status" value="1"/>
</dbReference>
<reference evidence="6 7" key="1">
    <citation type="submission" date="2019-12" db="EMBL/GenBank/DDBJ databases">
        <authorList>
            <person name="Huq M.A."/>
        </authorList>
    </citation>
    <scope>NUCLEOTIDE SEQUENCE [LARGE SCALE GENOMIC DNA]</scope>
    <source>
        <strain evidence="6 7">MAH-25</strain>
    </source>
</reference>
<evidence type="ECO:0000256" key="2">
    <source>
        <dbReference type="ARBA" id="ARBA00022692"/>
    </source>
</evidence>
<dbReference type="AlphaFoldDB" id="A0A6N8IZV3"/>
<feature type="transmembrane region" description="Helical" evidence="5">
    <location>
        <begin position="167"/>
        <end position="190"/>
    </location>
</feature>
<comment type="caution">
    <text evidence="6">The sequence shown here is derived from an EMBL/GenBank/DDBJ whole genome shotgun (WGS) entry which is preliminary data.</text>
</comment>
<evidence type="ECO:0000256" key="1">
    <source>
        <dbReference type="ARBA" id="ARBA00004141"/>
    </source>
</evidence>
<dbReference type="GO" id="GO:0016020">
    <property type="term" value="C:membrane"/>
    <property type="evidence" value="ECO:0007669"/>
    <property type="project" value="UniProtKB-SubCell"/>
</dbReference>
<dbReference type="GO" id="GO:0046873">
    <property type="term" value="F:metal ion transmembrane transporter activity"/>
    <property type="evidence" value="ECO:0007669"/>
    <property type="project" value="InterPro"/>
</dbReference>
<feature type="transmembrane region" description="Helical" evidence="5">
    <location>
        <begin position="240"/>
        <end position="261"/>
    </location>
</feature>
<protein>
    <submittedName>
        <fullName evidence="6">ZIP family metal transporter</fullName>
    </submittedName>
</protein>
<feature type="transmembrane region" description="Helical" evidence="5">
    <location>
        <begin position="44"/>
        <end position="61"/>
    </location>
</feature>
<keyword evidence="4 5" id="KW-0472">Membrane</keyword>
<dbReference type="InterPro" id="IPR003689">
    <property type="entry name" value="ZIP"/>
</dbReference>
<sequence>MTVLAIFCATLAAGIGSVWLAAGLMRLGLLGPADSSRPGAQHLLSLAAGALLATAFMHLLPEAFESGASARALFVTLLVSVVFFFLLDKAELWHHGHEHSHDLGHAEQHDQGAGHRYVDAHGHAHAHVHGHAHGHAHIHLHGPAHGRTSGGWAVLAGDSVHCFGDGVLIASAFVADLRLGAVAALAVLAHEVPHHIGDLAVLRETSGSRRAALVKVSLAGAVTPLGGLVGWVLVDRLESLLPYLLVVASSSFVYVALADLIPQLQKRLSARETAAQVSWLAAGIALVALVGQFAH</sequence>
<feature type="transmembrane region" description="Helical" evidence="5">
    <location>
        <begin position="273"/>
        <end position="294"/>
    </location>
</feature>
<keyword evidence="2 5" id="KW-0812">Transmembrane</keyword>
<organism evidence="6 7">
    <name type="scientific">Ramlibacter pinisoli</name>
    <dbReference type="NCBI Taxonomy" id="2682844"/>
    <lineage>
        <taxon>Bacteria</taxon>
        <taxon>Pseudomonadati</taxon>
        <taxon>Pseudomonadota</taxon>
        <taxon>Betaproteobacteria</taxon>
        <taxon>Burkholderiales</taxon>
        <taxon>Comamonadaceae</taxon>
        <taxon>Ramlibacter</taxon>
    </lineage>
</organism>
<dbReference type="EMBL" id="WSEL01000009">
    <property type="protein sequence ID" value="MVQ31550.1"/>
    <property type="molecule type" value="Genomic_DNA"/>
</dbReference>
<feature type="transmembrane region" description="Helical" evidence="5">
    <location>
        <begin position="68"/>
        <end position="87"/>
    </location>
</feature>
<feature type="transmembrane region" description="Helical" evidence="5">
    <location>
        <begin position="211"/>
        <end position="234"/>
    </location>
</feature>
<comment type="subcellular location">
    <subcellularLocation>
        <location evidence="1">Membrane</location>
        <topology evidence="1">Multi-pass membrane protein</topology>
    </subcellularLocation>
</comment>
<evidence type="ECO:0000256" key="3">
    <source>
        <dbReference type="ARBA" id="ARBA00022989"/>
    </source>
</evidence>
<dbReference type="Pfam" id="PF02535">
    <property type="entry name" value="Zip"/>
    <property type="match status" value="1"/>
</dbReference>